<keyword evidence="19" id="KW-1185">Reference proteome</keyword>
<keyword evidence="10 15" id="KW-0067">ATP-binding</keyword>
<evidence type="ECO:0000256" key="11">
    <source>
        <dbReference type="ARBA" id="ARBA00022917"/>
    </source>
</evidence>
<evidence type="ECO:0000256" key="7">
    <source>
        <dbReference type="ARBA" id="ARBA00022723"/>
    </source>
</evidence>
<accession>A0A9W6UTV7</accession>
<dbReference type="EC" id="6.1.1.5" evidence="15"/>
<dbReference type="PRINTS" id="PR00984">
    <property type="entry name" value="TRNASYNTHILE"/>
</dbReference>
<evidence type="ECO:0000256" key="4">
    <source>
        <dbReference type="ARBA" id="ARBA00011245"/>
    </source>
</evidence>
<evidence type="ECO:0000256" key="12">
    <source>
        <dbReference type="ARBA" id="ARBA00023146"/>
    </source>
</evidence>
<feature type="short sequence motif" description="'KMSKS' region" evidence="15">
    <location>
        <begin position="602"/>
        <end position="606"/>
    </location>
</feature>
<dbReference type="GO" id="GO:0000049">
    <property type="term" value="F:tRNA binding"/>
    <property type="evidence" value="ECO:0007669"/>
    <property type="project" value="InterPro"/>
</dbReference>
<comment type="domain">
    <text evidence="15">IleRS has two distinct active sites: one for aminoacylation and one for editing. The misactivated valine is translocated from the active site to the editing site, which sterically excludes the correctly activated isoleucine. The single editing site contains two valyl binding pockets, one specific for each substrate (Val-AMP or Val-tRNA(Ile)).</text>
</comment>
<dbReference type="Proteomes" id="UP001165124">
    <property type="component" value="Unassembled WGS sequence"/>
</dbReference>
<protein>
    <recommendedName>
        <fullName evidence="15">Isoleucine--tRNA ligase</fullName>
        <ecNumber evidence="15">6.1.1.5</ecNumber>
    </recommendedName>
    <alternativeName>
        <fullName evidence="15">Isoleucyl-tRNA synthetase</fullName>
        <shortName evidence="15">IleRS</shortName>
    </alternativeName>
</protein>
<dbReference type="FunFam" id="3.40.50.620:FF:000063">
    <property type="entry name" value="Isoleucine--tRNA ligase"/>
    <property type="match status" value="1"/>
</dbReference>
<dbReference type="PANTHER" id="PTHR42780:SF1">
    <property type="entry name" value="ISOLEUCINE--TRNA LIGASE, CYTOPLASMIC"/>
    <property type="match status" value="1"/>
</dbReference>
<evidence type="ECO:0000259" key="17">
    <source>
        <dbReference type="Pfam" id="PF08264"/>
    </source>
</evidence>
<dbReference type="Gene3D" id="3.90.740.10">
    <property type="entry name" value="Valyl/Leucyl/Isoleucyl-tRNA synthetase, editing domain"/>
    <property type="match status" value="1"/>
</dbReference>
<evidence type="ECO:0000256" key="1">
    <source>
        <dbReference type="ARBA" id="ARBA00001947"/>
    </source>
</evidence>
<keyword evidence="12 15" id="KW-0030">Aminoacyl-tRNA synthetase</keyword>
<keyword evidence="11 15" id="KW-0648">Protein biosynthesis</keyword>
<reference evidence="18" key="1">
    <citation type="submission" date="2023-02" db="EMBL/GenBank/DDBJ databases">
        <title>Actinomadura rubrobrunea NBRC 14622.</title>
        <authorList>
            <person name="Ichikawa N."/>
            <person name="Sato H."/>
            <person name="Tonouchi N."/>
        </authorList>
    </citation>
    <scope>NUCLEOTIDE SEQUENCE</scope>
    <source>
        <strain evidence="18">NBRC 14622</strain>
    </source>
</reference>
<evidence type="ECO:0000256" key="5">
    <source>
        <dbReference type="ARBA" id="ARBA00022490"/>
    </source>
</evidence>
<feature type="domain" description="Methionyl/Valyl/Leucyl/Isoleucyl-tRNA synthetase anticodon-binding" evidence="17">
    <location>
        <begin position="697"/>
        <end position="843"/>
    </location>
</feature>
<dbReference type="NCBIfam" id="TIGR00392">
    <property type="entry name" value="ileS"/>
    <property type="match status" value="1"/>
</dbReference>
<dbReference type="CDD" id="cd00818">
    <property type="entry name" value="IleRS_core"/>
    <property type="match status" value="1"/>
</dbReference>
<organism evidence="18 19">
    <name type="scientific">Actinomadura rubrobrunea</name>
    <dbReference type="NCBI Taxonomy" id="115335"/>
    <lineage>
        <taxon>Bacteria</taxon>
        <taxon>Bacillati</taxon>
        <taxon>Actinomycetota</taxon>
        <taxon>Actinomycetes</taxon>
        <taxon>Streptosporangiales</taxon>
        <taxon>Thermomonosporaceae</taxon>
        <taxon>Actinomadura</taxon>
    </lineage>
</organism>
<dbReference type="InterPro" id="IPR023586">
    <property type="entry name" value="Ile-tRNA-ligase_type2"/>
</dbReference>
<keyword evidence="5 15" id="KW-0963">Cytoplasm</keyword>
<dbReference type="FunFam" id="3.40.50.620:FF:000075">
    <property type="entry name" value="Isoleucine--tRNA ligase"/>
    <property type="match status" value="1"/>
</dbReference>
<evidence type="ECO:0000256" key="6">
    <source>
        <dbReference type="ARBA" id="ARBA00022598"/>
    </source>
</evidence>
<dbReference type="SUPFAM" id="SSF50677">
    <property type="entry name" value="ValRS/IleRS/LeuRS editing domain"/>
    <property type="match status" value="1"/>
</dbReference>
<dbReference type="PANTHER" id="PTHR42780">
    <property type="entry name" value="SOLEUCYL-TRNA SYNTHETASE"/>
    <property type="match status" value="1"/>
</dbReference>
<evidence type="ECO:0000256" key="10">
    <source>
        <dbReference type="ARBA" id="ARBA00022840"/>
    </source>
</evidence>
<dbReference type="InterPro" id="IPR002301">
    <property type="entry name" value="Ile-tRNA-ligase"/>
</dbReference>
<dbReference type="Gene3D" id="1.10.730.10">
    <property type="entry name" value="Isoleucyl-tRNA Synthetase, Domain 1"/>
    <property type="match status" value="1"/>
</dbReference>
<dbReference type="GO" id="GO:0004822">
    <property type="term" value="F:isoleucine-tRNA ligase activity"/>
    <property type="evidence" value="ECO:0007669"/>
    <property type="project" value="UniProtKB-UniRule"/>
</dbReference>
<dbReference type="Pfam" id="PF00133">
    <property type="entry name" value="tRNA-synt_1"/>
    <property type="match status" value="1"/>
</dbReference>
<feature type="short sequence motif" description="'HIGH' region" evidence="15">
    <location>
        <begin position="51"/>
        <end position="61"/>
    </location>
</feature>
<keyword evidence="6 15" id="KW-0436">Ligase</keyword>
<evidence type="ECO:0000259" key="16">
    <source>
        <dbReference type="Pfam" id="PF00133"/>
    </source>
</evidence>
<comment type="similarity">
    <text evidence="3 15">Belongs to the class-I aminoacyl-tRNA synthetase family. IleS type 2 subfamily.</text>
</comment>
<dbReference type="CDD" id="cd07961">
    <property type="entry name" value="Anticodon_Ia_Ile_ABEc"/>
    <property type="match status" value="1"/>
</dbReference>
<dbReference type="InterPro" id="IPR002300">
    <property type="entry name" value="aa-tRNA-synth_Ia"/>
</dbReference>
<dbReference type="SUPFAM" id="SSF52374">
    <property type="entry name" value="Nucleotidylyl transferase"/>
    <property type="match status" value="1"/>
</dbReference>
<evidence type="ECO:0000313" key="19">
    <source>
        <dbReference type="Proteomes" id="UP001165124"/>
    </source>
</evidence>
<evidence type="ECO:0000313" key="18">
    <source>
        <dbReference type="EMBL" id="GLW63169.1"/>
    </source>
</evidence>
<dbReference type="InterPro" id="IPR009008">
    <property type="entry name" value="Val/Leu/Ile-tRNA-synth_edit"/>
</dbReference>
<comment type="subcellular location">
    <subcellularLocation>
        <location evidence="2 15">Cytoplasm</location>
    </subcellularLocation>
</comment>
<proteinExistence type="inferred from homology"/>
<comment type="function">
    <text evidence="13 15">Catalyzes the attachment of isoleucine to tRNA(Ile). As IleRS can inadvertently accommodate and process structurally similar amino acids such as valine, to avoid such errors it has two additional distinct tRNA(Ile)-dependent editing activities. One activity is designated as 'pretransfer' editing and involves the hydrolysis of activated Val-AMP. The other activity is designated 'posttransfer' editing and involves deacylation of mischarged Val-tRNA(Ile).</text>
</comment>
<feature type="binding site" evidence="15">
    <location>
        <position position="605"/>
    </location>
    <ligand>
        <name>ATP</name>
        <dbReference type="ChEBI" id="CHEBI:30616"/>
    </ligand>
</feature>
<evidence type="ECO:0000256" key="9">
    <source>
        <dbReference type="ARBA" id="ARBA00022833"/>
    </source>
</evidence>
<name>A0A9W6UTV7_9ACTN</name>
<comment type="caution">
    <text evidence="18">The sequence shown here is derived from an EMBL/GenBank/DDBJ whole genome shotgun (WGS) entry which is preliminary data.</text>
</comment>
<evidence type="ECO:0000256" key="14">
    <source>
        <dbReference type="ARBA" id="ARBA00048359"/>
    </source>
</evidence>
<evidence type="ECO:0000256" key="13">
    <source>
        <dbReference type="ARBA" id="ARBA00025217"/>
    </source>
</evidence>
<dbReference type="Pfam" id="PF19302">
    <property type="entry name" value="DUF5915"/>
    <property type="match status" value="1"/>
</dbReference>
<dbReference type="InterPro" id="IPR009080">
    <property type="entry name" value="tRNAsynth_Ia_anticodon-bd"/>
</dbReference>
<evidence type="ECO:0000256" key="15">
    <source>
        <dbReference type="HAMAP-Rule" id="MF_02003"/>
    </source>
</evidence>
<dbReference type="InterPro" id="IPR033709">
    <property type="entry name" value="Anticodon_Ile_ABEc"/>
</dbReference>
<evidence type="ECO:0000256" key="2">
    <source>
        <dbReference type="ARBA" id="ARBA00004496"/>
    </source>
</evidence>
<dbReference type="HAMAP" id="MF_02003">
    <property type="entry name" value="Ile_tRNA_synth_type2"/>
    <property type="match status" value="1"/>
</dbReference>
<dbReference type="GO" id="GO:0005737">
    <property type="term" value="C:cytoplasm"/>
    <property type="evidence" value="ECO:0007669"/>
    <property type="project" value="UniProtKB-SubCell"/>
</dbReference>
<feature type="domain" description="Aminoacyl-tRNA synthetase class Ia" evidence="16">
    <location>
        <begin position="21"/>
        <end position="632"/>
    </location>
</feature>
<dbReference type="GO" id="GO:0005524">
    <property type="term" value="F:ATP binding"/>
    <property type="evidence" value="ECO:0007669"/>
    <property type="project" value="UniProtKB-UniRule"/>
</dbReference>
<gene>
    <name evidence="15 18" type="primary">ileS</name>
    <name evidence="18" type="ORF">Arub01_14130</name>
</gene>
<comment type="subunit">
    <text evidence="4 15">Monomer.</text>
</comment>
<dbReference type="InterPro" id="IPR014729">
    <property type="entry name" value="Rossmann-like_a/b/a_fold"/>
</dbReference>
<comment type="cofactor">
    <cofactor evidence="1 15">
        <name>Zn(2+)</name>
        <dbReference type="ChEBI" id="CHEBI:29105"/>
    </cofactor>
</comment>
<dbReference type="GO" id="GO:0006428">
    <property type="term" value="P:isoleucyl-tRNA aminoacylation"/>
    <property type="evidence" value="ECO:0007669"/>
    <property type="project" value="UniProtKB-UniRule"/>
</dbReference>
<dbReference type="GO" id="GO:0008270">
    <property type="term" value="F:zinc ion binding"/>
    <property type="evidence" value="ECO:0007669"/>
    <property type="project" value="UniProtKB-UniRule"/>
</dbReference>
<comment type="catalytic activity">
    <reaction evidence="14 15">
        <text>tRNA(Ile) + L-isoleucine + ATP = L-isoleucyl-tRNA(Ile) + AMP + diphosphate</text>
        <dbReference type="Rhea" id="RHEA:11060"/>
        <dbReference type="Rhea" id="RHEA-COMP:9666"/>
        <dbReference type="Rhea" id="RHEA-COMP:9695"/>
        <dbReference type="ChEBI" id="CHEBI:30616"/>
        <dbReference type="ChEBI" id="CHEBI:33019"/>
        <dbReference type="ChEBI" id="CHEBI:58045"/>
        <dbReference type="ChEBI" id="CHEBI:78442"/>
        <dbReference type="ChEBI" id="CHEBI:78528"/>
        <dbReference type="ChEBI" id="CHEBI:456215"/>
        <dbReference type="EC" id="6.1.1.5"/>
    </reaction>
</comment>
<dbReference type="GO" id="GO:0002161">
    <property type="term" value="F:aminoacyl-tRNA deacylase activity"/>
    <property type="evidence" value="ECO:0007669"/>
    <property type="project" value="InterPro"/>
</dbReference>
<keyword evidence="8 15" id="KW-0547">Nucleotide-binding</keyword>
<dbReference type="Pfam" id="PF08264">
    <property type="entry name" value="Anticodon_1"/>
    <property type="match status" value="1"/>
</dbReference>
<dbReference type="EMBL" id="BSRZ01000002">
    <property type="protein sequence ID" value="GLW63169.1"/>
    <property type="molecule type" value="Genomic_DNA"/>
</dbReference>
<sequence>MSRRFRPLPAQVDLPALEREMLRRWRENRIFERSLERTASGPRWTFYEGPPTANGMPGVHHVEARVFKDVFPRFKTMKGFHVPRRAGWDCHGLPVEVAVERELGLSGKKDIETYGVAEFNRRCRESVLRHVDAFEEMSDRLGFWVDTAKAYRTMDPDYIESVWWSLKVVFDKGLLFRDFRITPYCPRCGTGLSDHELGQPGGYETVTSPSVYVRMPVTAGPLADLGASLLTWTTTPWTLVSNTAVAVHPDVAYVAARPAGSDEVLVVAEPLLDQVLGEGAERLAAFQGAELERTPYRRPFDLVDIPDAHYVVLGDYVTVEDGTGLVHQAPAFGADDMAVCRAYGMPVVNPIGPDGRFLREVPLVGGMFFKNADAPLIADLEARGLLYRGGELEHSYPHCWRCHTPLLYYALPAWYIRTTQIKQRLLEENERTNWFPETVKHGRYGEWLRNNVDWALSRSRYWGTPLPLWVCEADDDHVTCVGSLAELGELAGRDLSTLDPHRPYVDEVVFPCPQCGAQARRVPDVIDAWYDSGAMPFAQWGAPHRNKEIFESSYPAQYICEAQDQTRGWFYSLMAVGTLVFDRSSYENVLCLGLILAEDGRKMSKHLGNMLEPIPLMDKHGADALRWFMLASGMPWASRRVGHNALEEIVRKVLLTYWNTASFLVLYADAAAAQGGRPWTPERRDEAPAPADRPLLDRWALAELHRTVREVDAALERFDSAAAGRRLAEFIDDLSNWYVRRSRRRFWEGPDTPAGAAAFATLYECLETLTRLMAPMVPFITDYVWDAIRPADAPESVHLADWPAVREDLIDPRLTAQMGLVRRLVELGRSARAASGVRTRQPLGRALVGAPGWPDLPDELRAQIAEELNVTALQDLSSIGGDLVHYQVKPNFRALGRRFAKDTPKVAEAVAAADPAALAAALRADGSAAVEAPGVGTVALSPAEVIVTERPRTGWAVESAAGETVALDLTVTPELRRAGLVREVVRLLQDARKAAGLEVTDRVLLWWRASGDDLAEALRDHGAQIAAEVLAVDVREGRPDEDLPARRDDALGLTFWLRRADA</sequence>
<evidence type="ECO:0000256" key="3">
    <source>
        <dbReference type="ARBA" id="ARBA00007078"/>
    </source>
</evidence>
<dbReference type="RefSeq" id="WP_067916500.1">
    <property type="nucleotide sequence ID" value="NZ_BSRZ01000002.1"/>
</dbReference>
<keyword evidence="7 15" id="KW-0479">Metal-binding</keyword>
<dbReference type="AlphaFoldDB" id="A0A9W6UTV7"/>
<evidence type="ECO:0000256" key="8">
    <source>
        <dbReference type="ARBA" id="ARBA00022741"/>
    </source>
</evidence>
<dbReference type="Gene3D" id="3.40.50.620">
    <property type="entry name" value="HUPs"/>
    <property type="match status" value="2"/>
</dbReference>
<dbReference type="InterPro" id="IPR013155">
    <property type="entry name" value="M/V/L/I-tRNA-synth_anticd-bd"/>
</dbReference>
<dbReference type="SUPFAM" id="SSF47323">
    <property type="entry name" value="Anticodon-binding domain of a subclass of class I aminoacyl-tRNA synthetases"/>
    <property type="match status" value="1"/>
</dbReference>
<keyword evidence="9 15" id="KW-0862">Zinc</keyword>